<dbReference type="InterPro" id="IPR023375">
    <property type="entry name" value="ADC_dom_sf"/>
</dbReference>
<dbReference type="AlphaFoldDB" id="A0A1H9K5U8"/>
<dbReference type="EMBL" id="FOFR01000006">
    <property type="protein sequence ID" value="SEQ94500.1"/>
    <property type="molecule type" value="Genomic_DNA"/>
</dbReference>
<evidence type="ECO:0000313" key="2">
    <source>
        <dbReference type="Proteomes" id="UP000199352"/>
    </source>
</evidence>
<protein>
    <recommendedName>
        <fullName evidence="3">DUF2071 domain-containing protein</fullName>
    </recommendedName>
</protein>
<dbReference type="InterPro" id="IPR018644">
    <property type="entry name" value="DUF2071"/>
</dbReference>
<proteinExistence type="predicted"/>
<dbReference type="SUPFAM" id="SSF160104">
    <property type="entry name" value="Acetoacetate decarboxylase-like"/>
    <property type="match status" value="1"/>
</dbReference>
<organism evidence="1 2">
    <name type="scientific">Lentzea xinjiangensis</name>
    <dbReference type="NCBI Taxonomy" id="402600"/>
    <lineage>
        <taxon>Bacteria</taxon>
        <taxon>Bacillati</taxon>
        <taxon>Actinomycetota</taxon>
        <taxon>Actinomycetes</taxon>
        <taxon>Pseudonocardiales</taxon>
        <taxon>Pseudonocardiaceae</taxon>
        <taxon>Lentzea</taxon>
    </lineage>
</organism>
<evidence type="ECO:0008006" key="3">
    <source>
        <dbReference type="Google" id="ProtNLM"/>
    </source>
</evidence>
<dbReference type="OrthoDB" id="150993at2"/>
<dbReference type="PANTHER" id="PTHR39186:SF1">
    <property type="entry name" value="DUF2071 DOMAIN-CONTAINING PROTEIN"/>
    <property type="match status" value="1"/>
</dbReference>
<dbReference type="RefSeq" id="WP_089951616.1">
    <property type="nucleotide sequence ID" value="NZ_FOFR01000006.1"/>
</dbReference>
<sequence length="234" mass="26158">MTFDAPRRVARSVLTQWWNDVTFLHWRVDPGAVEHLLPAGTRPDVMGGGTFVGLVAFRLAPLGWPALTHRWSFPETNVRLYTVDREGRRGVAFLSMDATSPVFVLGARALVRLPYMWSDMALRRDGDEVSYTCERRWPDRDATSTLTVRVGERVARPSPLEQFLTARWGLHTSWFGRTAFFPNHHAPWDLHRATVVRCDDGLVAAAEVPVSGAPMSVLHSPGVRARFGIPSAAT</sequence>
<gene>
    <name evidence="1" type="ORF">SAMN05216188_106311</name>
</gene>
<name>A0A1H9K5U8_9PSEU</name>
<keyword evidence="2" id="KW-1185">Reference proteome</keyword>
<dbReference type="Proteomes" id="UP000199352">
    <property type="component" value="Unassembled WGS sequence"/>
</dbReference>
<dbReference type="Gene3D" id="2.40.400.10">
    <property type="entry name" value="Acetoacetate decarboxylase-like"/>
    <property type="match status" value="1"/>
</dbReference>
<dbReference type="PANTHER" id="PTHR39186">
    <property type="entry name" value="DUF2071 FAMILY PROTEIN"/>
    <property type="match status" value="1"/>
</dbReference>
<dbReference type="Pfam" id="PF09844">
    <property type="entry name" value="DUF2071"/>
    <property type="match status" value="1"/>
</dbReference>
<reference evidence="2" key="1">
    <citation type="submission" date="2016-10" db="EMBL/GenBank/DDBJ databases">
        <authorList>
            <person name="Varghese N."/>
            <person name="Submissions S."/>
        </authorList>
    </citation>
    <scope>NUCLEOTIDE SEQUENCE [LARGE SCALE GENOMIC DNA]</scope>
    <source>
        <strain evidence="2">CGMCC 4.3525</strain>
    </source>
</reference>
<evidence type="ECO:0000313" key="1">
    <source>
        <dbReference type="EMBL" id="SEQ94500.1"/>
    </source>
</evidence>
<accession>A0A1H9K5U8</accession>